<evidence type="ECO:0000313" key="1">
    <source>
        <dbReference type="EMBL" id="KIK43623.1"/>
    </source>
</evidence>
<evidence type="ECO:0000313" key="2">
    <source>
        <dbReference type="Proteomes" id="UP000054485"/>
    </source>
</evidence>
<dbReference type="STRING" id="930992.A0A0D0BK49"/>
<proteinExistence type="predicted"/>
<keyword evidence="2" id="KW-1185">Reference proteome</keyword>
<reference evidence="2" key="2">
    <citation type="submission" date="2015-01" db="EMBL/GenBank/DDBJ databases">
        <title>Evolutionary Origins and Diversification of the Mycorrhizal Mutualists.</title>
        <authorList>
            <consortium name="DOE Joint Genome Institute"/>
            <consortium name="Mycorrhizal Genomics Consortium"/>
            <person name="Kohler A."/>
            <person name="Kuo A."/>
            <person name="Nagy L.G."/>
            <person name="Floudas D."/>
            <person name="Copeland A."/>
            <person name="Barry K.W."/>
            <person name="Cichocki N."/>
            <person name="Veneault-Fourrey C."/>
            <person name="LaButti K."/>
            <person name="Lindquist E.A."/>
            <person name="Lipzen A."/>
            <person name="Lundell T."/>
            <person name="Morin E."/>
            <person name="Murat C."/>
            <person name="Riley R."/>
            <person name="Ohm R."/>
            <person name="Sun H."/>
            <person name="Tunlid A."/>
            <person name="Henrissat B."/>
            <person name="Grigoriev I.V."/>
            <person name="Hibbett D.S."/>
            <person name="Martin F."/>
        </authorList>
    </citation>
    <scope>NUCLEOTIDE SEQUENCE [LARGE SCALE GENOMIC DNA]</scope>
    <source>
        <strain evidence="2">UH-Slu-Lm8-n1</strain>
    </source>
</reference>
<gene>
    <name evidence="1" type="ORF">CY34DRAFT_803609</name>
</gene>
<dbReference type="Gene3D" id="3.80.10.10">
    <property type="entry name" value="Ribonuclease Inhibitor"/>
    <property type="match status" value="1"/>
</dbReference>
<dbReference type="HOGENOM" id="CLU_027732_1_0_1"/>
<name>A0A0D0BK49_9AGAM</name>
<dbReference type="EMBL" id="KN835208">
    <property type="protein sequence ID" value="KIK43623.1"/>
    <property type="molecule type" value="Genomic_DNA"/>
</dbReference>
<dbReference type="Gene3D" id="1.20.1280.50">
    <property type="match status" value="1"/>
</dbReference>
<reference evidence="1 2" key="1">
    <citation type="submission" date="2014-04" db="EMBL/GenBank/DDBJ databases">
        <authorList>
            <consortium name="DOE Joint Genome Institute"/>
            <person name="Kuo A."/>
            <person name="Ruytinx J."/>
            <person name="Rineau F."/>
            <person name="Colpaert J."/>
            <person name="Kohler A."/>
            <person name="Nagy L.G."/>
            <person name="Floudas D."/>
            <person name="Copeland A."/>
            <person name="Barry K.W."/>
            <person name="Cichocki N."/>
            <person name="Veneault-Fourrey C."/>
            <person name="LaButti K."/>
            <person name="Lindquist E.A."/>
            <person name="Lipzen A."/>
            <person name="Lundell T."/>
            <person name="Morin E."/>
            <person name="Murat C."/>
            <person name="Sun H."/>
            <person name="Tunlid A."/>
            <person name="Henrissat B."/>
            <person name="Grigoriev I.V."/>
            <person name="Hibbett D.S."/>
            <person name="Martin F."/>
            <person name="Nordberg H.P."/>
            <person name="Cantor M.N."/>
            <person name="Hua S.X."/>
        </authorList>
    </citation>
    <scope>NUCLEOTIDE SEQUENCE [LARGE SCALE GENOMIC DNA]</scope>
    <source>
        <strain evidence="1 2">UH-Slu-Lm8-n1</strain>
    </source>
</reference>
<dbReference type="OrthoDB" id="3171948at2759"/>
<sequence length="511" mass="57917">MNTPKSLVYGPTGLGHLDSNSKGHWQTLHDEKHRFAGVCDPSMSQIHVFRRNHLSRFYRTNNRGLPPELLLLIFEYVYADSRTLNGEWIACSSQSRTQFPFAPAGVCKAWRDVLASVPRFWTRIIINLDITKLSDVDTYLHLSRKLAFEITVTRDQRIISQSRTNNDNEGVQAAAVMARIVPHLHRCRSLCFQLLRGSSLPALRYLNVRAPLLERLKLQCGIDDGEHPLVGSEVPEQWRFYAPALRHLFLNGRNFRDACALRWVEQLPSLEDLCVSRYSGGKHPTGELHLHDVLIVVDRLHRWFGILQKLTLQDISFDGILTQQDGYDIQIEAVSLQSIGLSTVRAIFMSKTGPAPHLVHIKHELSPSVYHIRLTQADTLVLEGPFSRIAEAINLWDGNCLSIKNCPTFNNRTIRDIHCSWNPNKLTSPNWSRLEIDNCTDFSADALQALIDARDDAVQRARDRDPTQALFNSLQVLQVHGGPPISAEDAEAFKEKLLTFAWHEAATGITH</sequence>
<dbReference type="AlphaFoldDB" id="A0A0D0BK49"/>
<accession>A0A0D0BK49</accession>
<evidence type="ECO:0008006" key="3">
    <source>
        <dbReference type="Google" id="ProtNLM"/>
    </source>
</evidence>
<organism evidence="1 2">
    <name type="scientific">Suillus luteus UH-Slu-Lm8-n1</name>
    <dbReference type="NCBI Taxonomy" id="930992"/>
    <lineage>
        <taxon>Eukaryota</taxon>
        <taxon>Fungi</taxon>
        <taxon>Dikarya</taxon>
        <taxon>Basidiomycota</taxon>
        <taxon>Agaricomycotina</taxon>
        <taxon>Agaricomycetes</taxon>
        <taxon>Agaricomycetidae</taxon>
        <taxon>Boletales</taxon>
        <taxon>Suillineae</taxon>
        <taxon>Suillaceae</taxon>
        <taxon>Suillus</taxon>
    </lineage>
</organism>
<protein>
    <recommendedName>
        <fullName evidence="3">F-box domain-containing protein</fullName>
    </recommendedName>
</protein>
<dbReference type="InParanoid" id="A0A0D0BK49"/>
<dbReference type="InterPro" id="IPR032675">
    <property type="entry name" value="LRR_dom_sf"/>
</dbReference>
<dbReference type="Proteomes" id="UP000054485">
    <property type="component" value="Unassembled WGS sequence"/>
</dbReference>